<organism evidence="2 3">
    <name type="scientific">Sphaeroforma arctica JP610</name>
    <dbReference type="NCBI Taxonomy" id="667725"/>
    <lineage>
        <taxon>Eukaryota</taxon>
        <taxon>Ichthyosporea</taxon>
        <taxon>Ichthyophonida</taxon>
        <taxon>Sphaeroforma</taxon>
    </lineage>
</organism>
<dbReference type="PANTHER" id="PTHR43224:SF1">
    <property type="entry name" value="AMIDINOTRANSFERASE"/>
    <property type="match status" value="1"/>
</dbReference>
<evidence type="ECO:0000256" key="1">
    <source>
        <dbReference type="PROSITE-ProRule" id="PRU00023"/>
    </source>
</evidence>
<proteinExistence type="predicted"/>
<dbReference type="Proteomes" id="UP000054560">
    <property type="component" value="Unassembled WGS sequence"/>
</dbReference>
<dbReference type="SUPFAM" id="SSF55909">
    <property type="entry name" value="Pentein"/>
    <property type="match status" value="2"/>
</dbReference>
<dbReference type="InterPro" id="IPR036770">
    <property type="entry name" value="Ankyrin_rpt-contain_sf"/>
</dbReference>
<dbReference type="EMBL" id="KQ241825">
    <property type="protein sequence ID" value="KNC83559.1"/>
    <property type="molecule type" value="Genomic_DNA"/>
</dbReference>
<dbReference type="eggNOG" id="KOG0192">
    <property type="taxonomic scope" value="Eukaryota"/>
</dbReference>
<dbReference type="RefSeq" id="XP_014157461.1">
    <property type="nucleotide sequence ID" value="XM_014301986.1"/>
</dbReference>
<sequence length="880" mass="99691">MEHPSSPRKQITMTKEEEVAAVQAKLATINSDCDKSVPLGIQRIITPPRQTESPLHTKEFDERFYRAVHYCHVGDIDGLKKVLEEGLEVNHVDWDGQSLLHIAASEGHFAVARFLLEKGAKTSKRNRWGQMPIEHAVANQNEEMVSVLAGEGQMSAAVRPWNCENDKATLLLYHDILLSGGILSSALQGATAMSTHRQRDYLSFFQHLQNEGCKAVSLQDVILSGCHTPEFHEYMLDHIVCTTDDENVTQKEILSYKKVILQGMNMHQLGYAGANHIALNLKRAIDGRLECDKYYVEPLSDLLNERLQICTPKGVVLTTTVVDSHKEKILRHVFERLGLPIIANLPQPLQMNGKDYVPAGADLCFMGVGLGTNESSVRYLMKKEVFGTARVAVVRDIFDRSPERGYLDQVMKIVDAKSVLILDSIIGENNLNRRLVNEYVYCNSRNRYVLSRMNMELSAYIRDVGMNVVRLPESIYNTHGLGVFNFGEGQLLVNNAEIADILEGSAHFSGTVKCVTFDFESELKSDWIFNTTLVFRQKPAVDGMPTIDLKPFNPPTDRVQRAWGTSNDTQIHQTTNTVMMVAPVGFCTNEETAADNYFMHKHGMSADEVERKALAEFSEFHRKLTTLGVTVLLFVNERWYKSPDSVFPNNWFSTHSATEFDEKKSTVVFYPMKTESRRKERREYIISDMQEVYDREMSFTQWEYSDFPSFLESTGVIVADRKRRIAYIALSQRANRRIAETWAKRLGYTLCLFHATDAEMRPIYHTNVLMAVGSSCAVVCLESIEDKAERENLVKTLEQSHKIIAITRAQMNELCGNVLEVHGEPYSKRIMVMSTRAYNAFTDEQKGLMLDYVDNILHTSIDTIENIGGGGVRCMMGEIF</sequence>
<dbReference type="InterPro" id="IPR002110">
    <property type="entry name" value="Ankyrin_rpt"/>
</dbReference>
<dbReference type="AlphaFoldDB" id="A0A0L0G3Z6"/>
<dbReference type="SUPFAM" id="SSF48403">
    <property type="entry name" value="Ankyrin repeat"/>
    <property type="match status" value="1"/>
</dbReference>
<keyword evidence="3" id="KW-1185">Reference proteome</keyword>
<dbReference type="Gene3D" id="1.25.40.20">
    <property type="entry name" value="Ankyrin repeat-containing domain"/>
    <property type="match status" value="1"/>
</dbReference>
<dbReference type="Pfam" id="PF19420">
    <property type="entry name" value="DDAH_eukar"/>
    <property type="match status" value="1"/>
</dbReference>
<name>A0A0L0G3Z6_9EUKA</name>
<dbReference type="Gene3D" id="3.75.10.10">
    <property type="entry name" value="L-arginine/glycine Amidinotransferase, Chain A"/>
    <property type="match status" value="2"/>
</dbReference>
<dbReference type="SMART" id="SM00248">
    <property type="entry name" value="ANK"/>
    <property type="match status" value="3"/>
</dbReference>
<dbReference type="PROSITE" id="PS50297">
    <property type="entry name" value="ANK_REP_REGION"/>
    <property type="match status" value="1"/>
</dbReference>
<protein>
    <submittedName>
        <fullName evidence="2">Uncharacterized protein</fullName>
    </submittedName>
</protein>
<gene>
    <name evidence="2" type="ORF">SARC_04206</name>
</gene>
<accession>A0A0L0G3Z6</accession>
<dbReference type="Pfam" id="PF02274">
    <property type="entry name" value="ADI"/>
    <property type="match status" value="1"/>
</dbReference>
<evidence type="ECO:0000313" key="3">
    <source>
        <dbReference type="Proteomes" id="UP000054560"/>
    </source>
</evidence>
<feature type="repeat" description="ANK" evidence="1">
    <location>
        <begin position="95"/>
        <end position="127"/>
    </location>
</feature>
<dbReference type="PANTHER" id="PTHR43224">
    <property type="entry name" value="AMIDINOTRANSFERASE"/>
    <property type="match status" value="1"/>
</dbReference>
<reference evidence="2 3" key="1">
    <citation type="submission" date="2011-02" db="EMBL/GenBank/DDBJ databases">
        <title>The Genome Sequence of Sphaeroforma arctica JP610.</title>
        <authorList>
            <consortium name="The Broad Institute Genome Sequencing Platform"/>
            <person name="Russ C."/>
            <person name="Cuomo C."/>
            <person name="Young S.K."/>
            <person name="Zeng Q."/>
            <person name="Gargeya S."/>
            <person name="Alvarado L."/>
            <person name="Berlin A."/>
            <person name="Chapman S.B."/>
            <person name="Chen Z."/>
            <person name="Freedman E."/>
            <person name="Gellesch M."/>
            <person name="Goldberg J."/>
            <person name="Griggs A."/>
            <person name="Gujja S."/>
            <person name="Heilman E."/>
            <person name="Heiman D."/>
            <person name="Howarth C."/>
            <person name="Mehta T."/>
            <person name="Neiman D."/>
            <person name="Pearson M."/>
            <person name="Roberts A."/>
            <person name="Saif S."/>
            <person name="Shea T."/>
            <person name="Shenoy N."/>
            <person name="Sisk P."/>
            <person name="Stolte C."/>
            <person name="Sykes S."/>
            <person name="White J."/>
            <person name="Yandava C."/>
            <person name="Burger G."/>
            <person name="Gray M.W."/>
            <person name="Holland P.W.H."/>
            <person name="King N."/>
            <person name="Lang F.B.F."/>
            <person name="Roger A.J."/>
            <person name="Ruiz-Trillo I."/>
            <person name="Haas B."/>
            <person name="Nusbaum C."/>
            <person name="Birren B."/>
        </authorList>
    </citation>
    <scope>NUCLEOTIDE SEQUENCE [LARGE SCALE GENOMIC DNA]</scope>
    <source>
        <strain evidence="2 3">JP610</strain>
    </source>
</reference>
<keyword evidence="1" id="KW-0040">ANK repeat</keyword>
<dbReference type="OrthoDB" id="14321at2759"/>
<dbReference type="Pfam" id="PF12796">
    <property type="entry name" value="Ank_2"/>
    <property type="match status" value="1"/>
</dbReference>
<dbReference type="PROSITE" id="PS50088">
    <property type="entry name" value="ANK_REPEAT"/>
    <property type="match status" value="1"/>
</dbReference>
<evidence type="ECO:0000313" key="2">
    <source>
        <dbReference type="EMBL" id="KNC83559.1"/>
    </source>
</evidence>
<dbReference type="GeneID" id="25904710"/>
<dbReference type="STRING" id="667725.A0A0L0G3Z6"/>
<dbReference type="InterPro" id="IPR014541">
    <property type="entry name" value="Amdntrnsf_FN0238"/>
</dbReference>